<accession>M8C979</accession>
<dbReference type="SMART" id="SM00256">
    <property type="entry name" value="FBOX"/>
    <property type="match status" value="2"/>
</dbReference>
<protein>
    <submittedName>
        <fullName evidence="1">Uncharacterized protein</fullName>
    </submittedName>
</protein>
<dbReference type="InterPro" id="IPR017451">
    <property type="entry name" value="F-box-assoc_interact_dom"/>
</dbReference>
<dbReference type="EnsemblPlants" id="EMT23622">
    <property type="protein sequence ID" value="EMT23622"/>
    <property type="gene ID" value="F775_13149"/>
</dbReference>
<dbReference type="InterPro" id="IPR013187">
    <property type="entry name" value="F-box-assoc_dom_typ3"/>
</dbReference>
<dbReference type="InterPro" id="IPR050796">
    <property type="entry name" value="SCF_F-box_component"/>
</dbReference>
<reference evidence="1" key="1">
    <citation type="submission" date="2015-06" db="UniProtKB">
        <authorList>
            <consortium name="EnsemblPlants"/>
        </authorList>
    </citation>
    <scope>IDENTIFICATION</scope>
</reference>
<dbReference type="NCBIfam" id="TIGR01640">
    <property type="entry name" value="F_box_assoc_1"/>
    <property type="match status" value="1"/>
</dbReference>
<dbReference type="InterPro" id="IPR036047">
    <property type="entry name" value="F-box-like_dom_sf"/>
</dbReference>
<dbReference type="PROSITE" id="PS50181">
    <property type="entry name" value="FBOX"/>
    <property type="match status" value="1"/>
</dbReference>
<dbReference type="Gene3D" id="1.20.1280.50">
    <property type="match status" value="1"/>
</dbReference>
<dbReference type="Pfam" id="PF00646">
    <property type="entry name" value="F-box"/>
    <property type="match status" value="1"/>
</dbReference>
<dbReference type="PANTHER" id="PTHR31672:SF13">
    <property type="entry name" value="F-BOX PROTEIN CPR30-LIKE"/>
    <property type="match status" value="1"/>
</dbReference>
<dbReference type="Pfam" id="PF12937">
    <property type="entry name" value="F-box-like"/>
    <property type="match status" value="1"/>
</dbReference>
<proteinExistence type="predicted"/>
<evidence type="ECO:0000313" key="1">
    <source>
        <dbReference type="EnsemblPlants" id="EMT23622"/>
    </source>
</evidence>
<organism evidence="1">
    <name type="scientific">Aegilops tauschii</name>
    <name type="common">Tausch's goatgrass</name>
    <name type="synonym">Aegilops squarrosa</name>
    <dbReference type="NCBI Taxonomy" id="37682"/>
    <lineage>
        <taxon>Eukaryota</taxon>
        <taxon>Viridiplantae</taxon>
        <taxon>Streptophyta</taxon>
        <taxon>Embryophyta</taxon>
        <taxon>Tracheophyta</taxon>
        <taxon>Spermatophyta</taxon>
        <taxon>Magnoliopsida</taxon>
        <taxon>Liliopsida</taxon>
        <taxon>Poales</taxon>
        <taxon>Poaceae</taxon>
        <taxon>BOP clade</taxon>
        <taxon>Pooideae</taxon>
        <taxon>Triticodae</taxon>
        <taxon>Triticeae</taxon>
        <taxon>Triticinae</taxon>
        <taxon>Aegilops</taxon>
    </lineage>
</organism>
<sequence>MAPDTPTAAKRSKQAPCTAASLPEEILSEILLLLPSRSILRFRAVCRSWAALLSSPAFRDVYAVKAHARARRMDKFVVFAPSTNANGSMAVYSCAQGASDADPLLTVDRVHVDFMCLSSKPCHGTMLFSDTLSDFTPETYPDNVDTPDGQETILCFSVNTESFTRLNAPSTVHVATEYRELDESLPAVPMHLAELEGSLCLVHDLRRRGQDRSWLDLWMFRDRAASEWSLDYRIAVTPLLARDPHSPRFITVLGCSSGDESCAGNEQERKKILIATSQHRVHAYDPNKGGIQLVFSAPETNIRTGQKEAAAALWLGLYEDNLVRVEGENRQEKKVLSAVTKILVRLSVKSIARSMLVCRQWRSLIESESSIASHMSMQKPMRIFMANNGCSRRAFFDFASAENWLQDAGPALAGTLVNDKIISSKPCRGLNLISTNTDDFLCNPCTGAIKCLGRYGKSHFIPAGHHRRHAFSVGRNVGLGFDWSTGEHVVVEIGYICGTLACMIKTSSEKQWSCIGKPPRMMSDMPPAHVNGTLYWMSKPRHERAIVALDISARAFNILPCEQSLMNDCRHAFLVELKGMLSLVAVNASSGEMVIWMMPKNVSSWVGAYKICLNHHPDYSLAKGQVVMPVEIDEGNDGRILLNTGRALGYYDASTGVLDSLYSLDQLKLPRDSLASLSCARRA</sequence>
<dbReference type="Pfam" id="PF08268">
    <property type="entry name" value="FBA_3"/>
    <property type="match status" value="1"/>
</dbReference>
<dbReference type="InterPro" id="IPR001810">
    <property type="entry name" value="F-box_dom"/>
</dbReference>
<name>M8C979_AEGTA</name>
<dbReference type="PANTHER" id="PTHR31672">
    <property type="entry name" value="BNACNNG10540D PROTEIN"/>
    <property type="match status" value="1"/>
</dbReference>
<dbReference type="SUPFAM" id="SSF81383">
    <property type="entry name" value="F-box domain"/>
    <property type="match status" value="2"/>
</dbReference>
<dbReference type="AlphaFoldDB" id="M8C979"/>